<dbReference type="GO" id="GO:0046933">
    <property type="term" value="F:proton-transporting ATP synthase activity, rotational mechanism"/>
    <property type="evidence" value="ECO:0007669"/>
    <property type="project" value="UniProtKB-UniRule"/>
</dbReference>
<proteinExistence type="inferred from homology"/>
<evidence type="ECO:0000256" key="2">
    <source>
        <dbReference type="ARBA" id="ARBA00022448"/>
    </source>
</evidence>
<evidence type="ECO:0000256" key="16">
    <source>
        <dbReference type="RuleBase" id="RU003848"/>
    </source>
</evidence>
<evidence type="ECO:0000256" key="12">
    <source>
        <dbReference type="ARBA" id="ARBA00025614"/>
    </source>
</evidence>
<dbReference type="GO" id="GO:0046961">
    <property type="term" value="F:proton-transporting ATPase activity, rotational mechanism"/>
    <property type="evidence" value="ECO:0007669"/>
    <property type="project" value="TreeGrafter"/>
</dbReference>
<dbReference type="InterPro" id="IPR028987">
    <property type="entry name" value="ATP_synth_B-like_membr_sf"/>
</dbReference>
<comment type="function">
    <text evidence="12">Component of the F(0) channel, it forms part of the peripheral stalk, linking F(1) to F(0). The b'-subunit is a diverged and duplicated form of b found in plants and photosynthetic bacteria.</text>
</comment>
<dbReference type="Pfam" id="PF00430">
    <property type="entry name" value="ATP-synt_B"/>
    <property type="match status" value="1"/>
</dbReference>
<evidence type="ECO:0000256" key="5">
    <source>
        <dbReference type="ARBA" id="ARBA00022692"/>
    </source>
</evidence>
<name>A0A4D6Y2H0_BUCMH</name>
<protein>
    <recommendedName>
        <fullName evidence="15">ATP synthase subunit b</fullName>
    </recommendedName>
    <alternativeName>
        <fullName evidence="15">ATP synthase F(0) sector subunit b</fullName>
    </alternativeName>
    <alternativeName>
        <fullName evidence="15">ATPase subunit I</fullName>
    </alternativeName>
    <alternativeName>
        <fullName evidence="15">F-type ATPase subunit b</fullName>
        <shortName evidence="15">F-ATPase subunit b</shortName>
    </alternativeName>
</protein>
<dbReference type="NCBIfam" id="NF004411">
    <property type="entry name" value="PRK05759.1-2"/>
    <property type="match status" value="1"/>
</dbReference>
<feature type="coiled-coil region" evidence="17">
    <location>
        <begin position="47"/>
        <end position="97"/>
    </location>
</feature>
<keyword evidence="3 15" id="KW-1003">Cell membrane</keyword>
<evidence type="ECO:0000256" key="8">
    <source>
        <dbReference type="ARBA" id="ARBA00023065"/>
    </source>
</evidence>
<keyword evidence="18" id="KW-0378">Hydrolase</keyword>
<dbReference type="SUPFAM" id="SSF81573">
    <property type="entry name" value="F1F0 ATP synthase subunit B, membrane domain"/>
    <property type="match status" value="1"/>
</dbReference>
<dbReference type="InterPro" id="IPR050059">
    <property type="entry name" value="ATP_synthase_B_chain"/>
</dbReference>
<evidence type="ECO:0000256" key="6">
    <source>
        <dbReference type="ARBA" id="ARBA00022781"/>
    </source>
</evidence>
<dbReference type="GO" id="GO:0005886">
    <property type="term" value="C:plasma membrane"/>
    <property type="evidence" value="ECO:0007669"/>
    <property type="project" value="UniProtKB-SubCell"/>
</dbReference>
<evidence type="ECO:0000313" key="19">
    <source>
        <dbReference type="Proteomes" id="UP000298566"/>
    </source>
</evidence>
<evidence type="ECO:0000256" key="15">
    <source>
        <dbReference type="HAMAP-Rule" id="MF_01398"/>
    </source>
</evidence>
<dbReference type="NCBIfam" id="TIGR01144">
    <property type="entry name" value="ATP_synt_b"/>
    <property type="match status" value="1"/>
</dbReference>
<keyword evidence="4 15" id="KW-0138">CF(0)</keyword>
<evidence type="ECO:0000256" key="7">
    <source>
        <dbReference type="ARBA" id="ARBA00022989"/>
    </source>
</evidence>
<dbReference type="GO" id="GO:0016787">
    <property type="term" value="F:hydrolase activity"/>
    <property type="evidence" value="ECO:0007669"/>
    <property type="project" value="UniProtKB-KW"/>
</dbReference>
<keyword evidence="6 15" id="KW-0375">Hydrogen ion transport</keyword>
<gene>
    <name evidence="15" type="primary">atpF</name>
    <name evidence="18" type="ORF">D9V73_00020</name>
</gene>
<dbReference type="InterPro" id="IPR002146">
    <property type="entry name" value="ATP_synth_b/b'su_bac/chlpt"/>
</dbReference>
<dbReference type="PANTHER" id="PTHR33445">
    <property type="entry name" value="ATP SYNTHASE SUBUNIT B', CHLOROPLASTIC"/>
    <property type="match status" value="1"/>
</dbReference>
<dbReference type="PANTHER" id="PTHR33445:SF1">
    <property type="entry name" value="ATP SYNTHASE SUBUNIT B"/>
    <property type="match status" value="1"/>
</dbReference>
<evidence type="ECO:0000256" key="1">
    <source>
        <dbReference type="ARBA" id="ARBA00005513"/>
    </source>
</evidence>
<keyword evidence="9 15" id="KW-0472">Membrane</keyword>
<dbReference type="OrthoDB" id="9788020at2"/>
<dbReference type="Proteomes" id="UP000298566">
    <property type="component" value="Chromosome"/>
</dbReference>
<keyword evidence="5 15" id="KW-0812">Transmembrane</keyword>
<feature type="transmembrane region" description="Helical" evidence="15">
    <location>
        <begin position="6"/>
        <end position="26"/>
    </location>
</feature>
<dbReference type="InterPro" id="IPR005864">
    <property type="entry name" value="ATP_synth_F0_bsu_bac"/>
</dbReference>
<comment type="subunit">
    <text evidence="13">F-type ATPases have 2 components, F(1) - the catalytic core - and F(0) - the membrane proton channel. F(1) has five subunits: alpha(3), beta(3), gamma(1), delta(1), epsilon(1). F(0) has four main subunits: a(1), b(2) and c(10-14). The alpha and beta chains form an alternating ring which encloses part of the gamma chain. F(1) is attached to F(0) by a central stalk formed by the gamma and epsilon chains, while a peripheral stalk is formed by the delta and b chains.</text>
</comment>
<evidence type="ECO:0000256" key="11">
    <source>
        <dbReference type="ARBA" id="ARBA00025198"/>
    </source>
</evidence>
<evidence type="ECO:0000256" key="3">
    <source>
        <dbReference type="ARBA" id="ARBA00022475"/>
    </source>
</evidence>
<dbReference type="Gene3D" id="6.10.250.1580">
    <property type="match status" value="1"/>
</dbReference>
<dbReference type="CDD" id="cd06503">
    <property type="entry name" value="ATP-synt_Fo_b"/>
    <property type="match status" value="1"/>
</dbReference>
<sequence length="156" mass="18382">MNFNATIFGQAISFCLFVYFCMKYIWPPIIYAINTRQKEISDSLLNIENSKRKLDFYRKEVNDEINMIKDKAREIINQAKQKQIIILQQANIQAQEERKKILDKTQVEIRIQYQKLQSQLTKEVSQIAINIAKKILNDEVCGKTRKNIVNSLIQKL</sequence>
<evidence type="ECO:0000256" key="14">
    <source>
        <dbReference type="ARBA" id="ARBA00037847"/>
    </source>
</evidence>
<keyword evidence="8 15" id="KW-0406">Ion transport</keyword>
<evidence type="ECO:0000313" key="18">
    <source>
        <dbReference type="EMBL" id="QCI23059.1"/>
    </source>
</evidence>
<dbReference type="AlphaFoldDB" id="A0A4D6Y2H0"/>
<evidence type="ECO:0000256" key="10">
    <source>
        <dbReference type="ARBA" id="ARBA00023310"/>
    </source>
</evidence>
<keyword evidence="10 15" id="KW-0066">ATP synthesis</keyword>
<evidence type="ECO:0000256" key="17">
    <source>
        <dbReference type="SAM" id="Coils"/>
    </source>
</evidence>
<accession>A0A4D6Y2H0</accession>
<evidence type="ECO:0000256" key="4">
    <source>
        <dbReference type="ARBA" id="ARBA00022547"/>
    </source>
</evidence>
<evidence type="ECO:0000256" key="9">
    <source>
        <dbReference type="ARBA" id="ARBA00023136"/>
    </source>
</evidence>
<comment type="similarity">
    <text evidence="1 15 16">Belongs to the ATPase B chain family.</text>
</comment>
<dbReference type="GO" id="GO:0012505">
    <property type="term" value="C:endomembrane system"/>
    <property type="evidence" value="ECO:0007669"/>
    <property type="project" value="UniProtKB-SubCell"/>
</dbReference>
<comment type="subunit">
    <text evidence="15">F-type ATPases have 2 components, F(1) - the catalytic core - and F(0) - the membrane proton channel. F(1) has five subunits: alpha(3), beta(3), gamma(1), delta(1), epsilon(1). F(0) has three main subunits: a(1), b(2) and c(10-14). The alpha and beta chains form an alternating ring which encloses part of the gamma chain. F(1) is attached to F(0) by a central stalk formed by the gamma and epsilon chains, while a peripheral stalk is formed by the delta and b chains.</text>
</comment>
<keyword evidence="7 15" id="KW-1133">Transmembrane helix</keyword>
<keyword evidence="2 15" id="KW-0813">Transport</keyword>
<organism evidence="18 19">
    <name type="scientific">Buchnera aphidicola subsp. Melaphis rhois</name>
    <dbReference type="NCBI Taxonomy" id="118103"/>
    <lineage>
        <taxon>Bacteria</taxon>
        <taxon>Pseudomonadati</taxon>
        <taxon>Pseudomonadota</taxon>
        <taxon>Gammaproteobacteria</taxon>
        <taxon>Enterobacterales</taxon>
        <taxon>Erwiniaceae</taxon>
        <taxon>Buchnera</taxon>
    </lineage>
</organism>
<comment type="subcellular location">
    <subcellularLocation>
        <location evidence="15">Cell membrane</location>
        <topology evidence="15">Single-pass membrane protein</topology>
    </subcellularLocation>
    <subcellularLocation>
        <location evidence="14">Endomembrane system</location>
        <topology evidence="14">Single-pass membrane protein</topology>
    </subcellularLocation>
</comment>
<comment type="function">
    <text evidence="11 15">F(1)F(0) ATP synthase produces ATP from ADP in the presence of a proton or sodium gradient. F-type ATPases consist of two structural domains, F(1) containing the extramembraneous catalytic core and F(0) containing the membrane proton channel, linked together by a central stalk and a peripheral stalk. During catalysis, ATP synthesis in the catalytic domain of F(1) is coupled via a rotary mechanism of the central stalk subunits to proton translocation.</text>
</comment>
<reference evidence="18 19" key="1">
    <citation type="submission" date="2018-10" db="EMBL/GenBank/DDBJ databases">
        <title>Comparative functional genomics of the obligate endosymbiont Buchnera aphidicola.</title>
        <authorList>
            <person name="Chong R.A."/>
        </authorList>
    </citation>
    <scope>NUCLEOTIDE SEQUENCE [LARGE SCALE GENOMIC DNA]</scope>
    <source>
        <strain evidence="18 19">Mrh</strain>
    </source>
</reference>
<dbReference type="HAMAP" id="MF_01398">
    <property type="entry name" value="ATP_synth_b_bprime"/>
    <property type="match status" value="1"/>
</dbReference>
<dbReference type="EMBL" id="CP033004">
    <property type="protein sequence ID" value="QCI23059.1"/>
    <property type="molecule type" value="Genomic_DNA"/>
</dbReference>
<dbReference type="RefSeq" id="WP_158336229.1">
    <property type="nucleotide sequence ID" value="NZ_CP033004.1"/>
</dbReference>
<dbReference type="GO" id="GO:0045259">
    <property type="term" value="C:proton-transporting ATP synthase complex"/>
    <property type="evidence" value="ECO:0007669"/>
    <property type="project" value="UniProtKB-KW"/>
</dbReference>
<keyword evidence="17" id="KW-0175">Coiled coil</keyword>
<evidence type="ECO:0000256" key="13">
    <source>
        <dbReference type="ARBA" id="ARBA00026054"/>
    </source>
</evidence>